<dbReference type="CDD" id="cd22366">
    <property type="entry name" value="XisH-like"/>
    <property type="match status" value="1"/>
</dbReference>
<gene>
    <name evidence="1" type="ORF">BMF81_03975</name>
</gene>
<evidence type="ECO:0000313" key="2">
    <source>
        <dbReference type="Proteomes" id="UP000244056"/>
    </source>
</evidence>
<dbReference type="EMBL" id="CP020114">
    <property type="protein sequence ID" value="AVZ31332.1"/>
    <property type="molecule type" value="Genomic_DNA"/>
</dbReference>
<dbReference type="InterPro" id="IPR011335">
    <property type="entry name" value="Restrct_endonuc-II-like"/>
</dbReference>
<dbReference type="InterPro" id="IPR014919">
    <property type="entry name" value="XisH"/>
</dbReference>
<dbReference type="RefSeq" id="WP_107806805.1">
    <property type="nucleotide sequence ID" value="NZ_CAWNZE010000001.1"/>
</dbReference>
<dbReference type="InterPro" id="IPR011856">
    <property type="entry name" value="tRNA_endonuc-like_dom_sf"/>
</dbReference>
<sequence>MPAKDIYHNTVRNSLEKDNWQITKDPFVLKWGTRDLYIDLGAEKLIAAEKPGQKIAVEIKSFIGASPVTDLENALGQYILYYDILTRLEPERRLYLAIRQETYSELFQEPVGKILLENQRLCLLVFDSKKEVVLQWIP</sequence>
<evidence type="ECO:0008006" key="3">
    <source>
        <dbReference type="Google" id="ProtNLM"/>
    </source>
</evidence>
<dbReference type="GO" id="GO:0003676">
    <property type="term" value="F:nucleic acid binding"/>
    <property type="evidence" value="ECO:0007669"/>
    <property type="project" value="InterPro"/>
</dbReference>
<evidence type="ECO:0000313" key="1">
    <source>
        <dbReference type="EMBL" id="AVZ31332.1"/>
    </source>
</evidence>
<proteinExistence type="predicted"/>
<dbReference type="Gene3D" id="3.40.1350.10">
    <property type="match status" value="1"/>
</dbReference>
<dbReference type="Proteomes" id="UP000244056">
    <property type="component" value="Chromosome"/>
</dbReference>
<dbReference type="KEGG" id="nsp:BMF81_03975"/>
<protein>
    <recommendedName>
        <fullName evidence="3">XisH protein</fullName>
    </recommendedName>
</protein>
<dbReference type="AlphaFoldDB" id="A0A2S0QAE2"/>
<dbReference type="Pfam" id="PF08814">
    <property type="entry name" value="XisH"/>
    <property type="match status" value="1"/>
</dbReference>
<organism evidence="1 2">
    <name type="scientific">Nodularia spumigena UHCC 0039</name>
    <dbReference type="NCBI Taxonomy" id="1914872"/>
    <lineage>
        <taxon>Bacteria</taxon>
        <taxon>Bacillati</taxon>
        <taxon>Cyanobacteriota</taxon>
        <taxon>Cyanophyceae</taxon>
        <taxon>Nostocales</taxon>
        <taxon>Nodulariaceae</taxon>
        <taxon>Nodularia</taxon>
    </lineage>
</organism>
<name>A0A2S0QAE2_NODSP</name>
<accession>A0A2S0QAE2</accession>
<dbReference type="GeneID" id="78019206"/>
<dbReference type="SUPFAM" id="SSF52980">
    <property type="entry name" value="Restriction endonuclease-like"/>
    <property type="match status" value="1"/>
</dbReference>
<reference evidence="1 2" key="1">
    <citation type="submission" date="2017-03" db="EMBL/GenBank/DDBJ databases">
        <title>Comparative genomics of the toxic Baltic Sea cyanobacteria Nodularia spumigena UHCC 0039 and its response on varying salinity.</title>
        <authorList>
            <person name="Teikari J.E."/>
        </authorList>
    </citation>
    <scope>NUCLEOTIDE SEQUENCE [LARGE SCALE GENOMIC DNA]</scope>
    <source>
        <strain evidence="1 2">UHCC 0039</strain>
    </source>
</reference>